<feature type="region of interest" description="Disordered" evidence="1">
    <location>
        <begin position="118"/>
        <end position="143"/>
    </location>
</feature>
<dbReference type="InterPro" id="IPR015402">
    <property type="entry name" value="DUF1980"/>
</dbReference>
<gene>
    <name evidence="4" type="ORF">GCM10023224_44620</name>
</gene>
<proteinExistence type="predicted"/>
<dbReference type="Pfam" id="PF21537">
    <property type="entry name" value="DUF1980_C"/>
    <property type="match status" value="1"/>
</dbReference>
<evidence type="ECO:0000313" key="4">
    <source>
        <dbReference type="EMBL" id="GAA4954314.1"/>
    </source>
</evidence>
<evidence type="ECO:0000256" key="1">
    <source>
        <dbReference type="SAM" id="MobiDB-lite"/>
    </source>
</evidence>
<reference evidence="5" key="1">
    <citation type="journal article" date="2019" name="Int. J. Syst. Evol. Microbiol.">
        <title>The Global Catalogue of Microorganisms (GCM) 10K type strain sequencing project: providing services to taxonomists for standard genome sequencing and annotation.</title>
        <authorList>
            <consortium name="The Broad Institute Genomics Platform"/>
            <consortium name="The Broad Institute Genome Sequencing Center for Infectious Disease"/>
            <person name="Wu L."/>
            <person name="Ma J."/>
        </authorList>
    </citation>
    <scope>NUCLEOTIDE SEQUENCE [LARGE SCALE GENOMIC DNA]</scope>
    <source>
        <strain evidence="5">JCM 18123</strain>
    </source>
</reference>
<evidence type="ECO:0000259" key="3">
    <source>
        <dbReference type="Pfam" id="PF21537"/>
    </source>
</evidence>
<dbReference type="RefSeq" id="WP_345558686.1">
    <property type="nucleotide sequence ID" value="NZ_BAABIK010000032.1"/>
</dbReference>
<keyword evidence="2" id="KW-0472">Membrane</keyword>
<keyword evidence="2" id="KW-0812">Transmembrane</keyword>
<name>A0ABP9GYR4_9ACTN</name>
<feature type="transmembrane region" description="Helical" evidence="2">
    <location>
        <begin position="35"/>
        <end position="55"/>
    </location>
</feature>
<accession>A0ABP9GYR4</accession>
<evidence type="ECO:0000256" key="2">
    <source>
        <dbReference type="SAM" id="Phobius"/>
    </source>
</evidence>
<dbReference type="EMBL" id="BAABIK010000032">
    <property type="protein sequence ID" value="GAA4954314.1"/>
    <property type="molecule type" value="Genomic_DNA"/>
</dbReference>
<keyword evidence="5" id="KW-1185">Reference proteome</keyword>
<sequence length="257" mass="27317">MNRIAQGIVLLLLGAGALSSTLFSDLYLNYVQPGFRPFLIAAGAALGVLGVSVIAGEARAALRGLPGPDTAPAFCHADSDDHGAGHGHATPRVAWLLLLPVIAVFVVAPPALGSYTAENAASAPPPSSGDGGGDDLADLGDPAAEGPVEMKIQEFISRAWTDEKRTLEGRTVRLTGFAVPNPEGEGWYLARLQMACCAADAIVNRVLVTNRPEPEEDSWWRVEGTWQPPEGDLRSVRNHRFTVETMESVENPPDPYE</sequence>
<dbReference type="InterPro" id="IPR048447">
    <property type="entry name" value="DUF1980_C"/>
</dbReference>
<organism evidence="4 5">
    <name type="scientific">Streptomonospora halophila</name>
    <dbReference type="NCBI Taxonomy" id="427369"/>
    <lineage>
        <taxon>Bacteria</taxon>
        <taxon>Bacillati</taxon>
        <taxon>Actinomycetota</taxon>
        <taxon>Actinomycetes</taxon>
        <taxon>Streptosporangiales</taxon>
        <taxon>Nocardiopsidaceae</taxon>
        <taxon>Streptomonospora</taxon>
    </lineage>
</organism>
<dbReference type="NCBIfam" id="TIGR03943">
    <property type="entry name" value="TIGR03943 family putative permease subunit"/>
    <property type="match status" value="1"/>
</dbReference>
<protein>
    <submittedName>
        <fullName evidence="4">TIGR03943 family protein</fullName>
    </submittedName>
</protein>
<feature type="domain" description="DUF1980" evidence="3">
    <location>
        <begin position="165"/>
        <end position="256"/>
    </location>
</feature>
<comment type="caution">
    <text evidence="4">The sequence shown here is derived from an EMBL/GenBank/DDBJ whole genome shotgun (WGS) entry which is preliminary data.</text>
</comment>
<keyword evidence="2" id="KW-1133">Transmembrane helix</keyword>
<feature type="transmembrane region" description="Helical" evidence="2">
    <location>
        <begin position="93"/>
        <end position="112"/>
    </location>
</feature>
<evidence type="ECO:0000313" key="5">
    <source>
        <dbReference type="Proteomes" id="UP001499993"/>
    </source>
</evidence>
<dbReference type="Proteomes" id="UP001499993">
    <property type="component" value="Unassembled WGS sequence"/>
</dbReference>